<dbReference type="EMBL" id="JACHJW010000001">
    <property type="protein sequence ID" value="MBB4958352.1"/>
    <property type="molecule type" value="Genomic_DNA"/>
</dbReference>
<keyword evidence="4" id="KW-0378">Hydrolase</keyword>
<accession>A0A7W7WP97</accession>
<dbReference type="SUPFAM" id="SSF54001">
    <property type="entry name" value="Cysteine proteinases"/>
    <property type="match status" value="1"/>
</dbReference>
<dbReference type="RefSeq" id="WP_184534453.1">
    <property type="nucleotide sequence ID" value="NZ_JACHJW010000001.1"/>
</dbReference>
<keyword evidence="2" id="KW-1133">Transmembrane helix</keyword>
<feature type="domain" description="Transglutaminase-like" evidence="3">
    <location>
        <begin position="444"/>
        <end position="514"/>
    </location>
</feature>
<gene>
    <name evidence="4" type="ORF">FHR38_002085</name>
</gene>
<dbReference type="InterPro" id="IPR052901">
    <property type="entry name" value="Bact_TGase-like"/>
</dbReference>
<feature type="transmembrane region" description="Helical" evidence="2">
    <location>
        <begin position="115"/>
        <end position="133"/>
    </location>
</feature>
<dbReference type="PANTHER" id="PTHR42736">
    <property type="entry name" value="PROTEIN-GLUTAMINE GAMMA-GLUTAMYLTRANSFERASE"/>
    <property type="match status" value="1"/>
</dbReference>
<dbReference type="AlphaFoldDB" id="A0A7W7WP97"/>
<dbReference type="InterPro" id="IPR021878">
    <property type="entry name" value="TgpA_N"/>
</dbReference>
<proteinExistence type="predicted"/>
<feature type="transmembrane region" description="Helical" evidence="2">
    <location>
        <begin position="566"/>
        <end position="586"/>
    </location>
</feature>
<name>A0A7W7WP97_9ACTN</name>
<feature type="transmembrane region" description="Helical" evidence="2">
    <location>
        <begin position="60"/>
        <end position="79"/>
    </location>
</feature>
<dbReference type="PANTHER" id="PTHR42736:SF1">
    <property type="entry name" value="PROTEIN-GLUTAMINE GAMMA-GLUTAMYLTRANSFERASE"/>
    <property type="match status" value="1"/>
</dbReference>
<keyword evidence="5" id="KW-1185">Reference proteome</keyword>
<protein>
    <submittedName>
        <fullName evidence="4">Transglutaminase-like putative cysteine protease</fullName>
    </submittedName>
</protein>
<dbReference type="InterPro" id="IPR002931">
    <property type="entry name" value="Transglutaminase-like"/>
</dbReference>
<dbReference type="Pfam" id="PF01841">
    <property type="entry name" value="Transglut_core"/>
    <property type="match status" value="1"/>
</dbReference>
<dbReference type="GO" id="GO:0006508">
    <property type="term" value="P:proteolysis"/>
    <property type="evidence" value="ECO:0007669"/>
    <property type="project" value="UniProtKB-KW"/>
</dbReference>
<sequence>MGMRDLVATGAAATACAAAAQPITASYAPGPLPILLPVAAAGGAALVAGARALRMPPAAALLMGLAGLAAGLLALATWLPRTDGGLLGATLTAVRGSGARILTSATPLESTMDTVALPLCATWLAAATAVGLLHSRRPASATLPPVVLFLGMLIVVGPEPRPAYGPAVILVGALALLLGVTSGYAGPRFALLGTTILAALLTVAVVLVGSPMLAGVQRQPPDLRTYLQPPLRHAEQVNPLSLLSGWAAEPQRPLLEVRTNHPYRLRWVTLPDFTGITWLPAPSYRAAGALLPAAPDPAPRTVPVRQEVTVAGLTGTWLPVPDGTREIHGIRIAVDRDSTTVALPDGLTAGTRYTVEAGIPTWTPTELAAARLPSDPDYDRYRLLPPGWPARLFELAQLAAGTGTPHQQAVRLADYLRRQYRFDPRAPGGNGYPSLDRFLTQPASAGGGRGTSEQFATAFAVLGRALGMPTRVVVGFQPGQALGGDRYLVRSGDALAWPEVYFAGMGWIGFDPTPAASVAGDQVVEEQPAPLTEPSRGPDEATALPDEEPLDEVRAGPGPVRPGSPLAPIGAGLAVPVVLAGLVVALRLRRTARRFGHADPGRRVLGAWAELCDGLRLAGRAPGPALVADEVAALARAAVASGPDGVGDPAGRLAGLAGTVNAVAFAGVVPDRETATRATAEVRAYLRILRRRTGGFRPWTWWLDPRPLWWR</sequence>
<comment type="caution">
    <text evidence="4">The sequence shown here is derived from an EMBL/GenBank/DDBJ whole genome shotgun (WGS) entry which is preliminary data.</text>
</comment>
<reference evidence="4 5" key="1">
    <citation type="submission" date="2020-08" db="EMBL/GenBank/DDBJ databases">
        <title>Sequencing the genomes of 1000 actinobacteria strains.</title>
        <authorList>
            <person name="Klenk H.-P."/>
        </authorList>
    </citation>
    <scope>NUCLEOTIDE SEQUENCE [LARGE SCALE GENOMIC DNA]</scope>
    <source>
        <strain evidence="4 5">DSM 45886</strain>
    </source>
</reference>
<evidence type="ECO:0000256" key="2">
    <source>
        <dbReference type="SAM" id="Phobius"/>
    </source>
</evidence>
<keyword evidence="4" id="KW-0645">Protease</keyword>
<feature type="region of interest" description="Disordered" evidence="1">
    <location>
        <begin position="527"/>
        <end position="561"/>
    </location>
</feature>
<dbReference type="PROSITE" id="PS51257">
    <property type="entry name" value="PROKAR_LIPOPROTEIN"/>
    <property type="match status" value="1"/>
</dbReference>
<evidence type="ECO:0000256" key="1">
    <source>
        <dbReference type="SAM" id="MobiDB-lite"/>
    </source>
</evidence>
<dbReference type="GO" id="GO:0008233">
    <property type="term" value="F:peptidase activity"/>
    <property type="evidence" value="ECO:0007669"/>
    <property type="project" value="UniProtKB-KW"/>
</dbReference>
<dbReference type="Pfam" id="PF11992">
    <property type="entry name" value="TgpA_N"/>
    <property type="match status" value="1"/>
</dbReference>
<feature type="transmembrane region" description="Helical" evidence="2">
    <location>
        <begin position="189"/>
        <end position="214"/>
    </location>
</feature>
<feature type="transmembrane region" description="Helical" evidence="2">
    <location>
        <begin position="163"/>
        <end position="182"/>
    </location>
</feature>
<organism evidence="4 5">
    <name type="scientific">Micromonospora polyrhachis</name>
    <dbReference type="NCBI Taxonomy" id="1282883"/>
    <lineage>
        <taxon>Bacteria</taxon>
        <taxon>Bacillati</taxon>
        <taxon>Actinomycetota</taxon>
        <taxon>Actinomycetes</taxon>
        <taxon>Micromonosporales</taxon>
        <taxon>Micromonosporaceae</taxon>
        <taxon>Micromonospora</taxon>
    </lineage>
</organism>
<keyword evidence="2" id="KW-0812">Transmembrane</keyword>
<dbReference type="InterPro" id="IPR038765">
    <property type="entry name" value="Papain-like_cys_pep_sf"/>
</dbReference>
<dbReference type="Proteomes" id="UP000578819">
    <property type="component" value="Unassembled WGS sequence"/>
</dbReference>
<evidence type="ECO:0000313" key="4">
    <source>
        <dbReference type="EMBL" id="MBB4958352.1"/>
    </source>
</evidence>
<evidence type="ECO:0000313" key="5">
    <source>
        <dbReference type="Proteomes" id="UP000578819"/>
    </source>
</evidence>
<evidence type="ECO:0000259" key="3">
    <source>
        <dbReference type="SMART" id="SM00460"/>
    </source>
</evidence>
<dbReference type="SMART" id="SM00460">
    <property type="entry name" value="TGc"/>
    <property type="match status" value="1"/>
</dbReference>
<feature type="transmembrane region" description="Helical" evidence="2">
    <location>
        <begin position="30"/>
        <end position="48"/>
    </location>
</feature>
<keyword evidence="2" id="KW-0472">Membrane</keyword>
<feature type="transmembrane region" description="Helical" evidence="2">
    <location>
        <begin position="140"/>
        <end position="157"/>
    </location>
</feature>
<dbReference type="Gene3D" id="3.10.620.30">
    <property type="match status" value="1"/>
</dbReference>